<dbReference type="AlphaFoldDB" id="A0A7W7YD29"/>
<keyword evidence="3" id="KW-1185">Reference proteome</keyword>
<dbReference type="RefSeq" id="WP_184341258.1">
    <property type="nucleotide sequence ID" value="NZ_JACHIG010000007.1"/>
</dbReference>
<dbReference type="NCBIfam" id="TIGR02600">
    <property type="entry name" value="Verru_Chthon_A"/>
    <property type="match status" value="1"/>
</dbReference>
<dbReference type="Proteomes" id="UP000590740">
    <property type="component" value="Unassembled WGS sequence"/>
</dbReference>
<dbReference type="InterPro" id="IPR019840">
    <property type="entry name" value="Verru/Chthon_A"/>
</dbReference>
<accession>A0A7W7YD29</accession>
<keyword evidence="1" id="KW-0472">Membrane</keyword>
<gene>
    <name evidence="2" type="ORF">HNQ65_003543</name>
</gene>
<reference evidence="2 3" key="1">
    <citation type="submission" date="2020-08" db="EMBL/GenBank/DDBJ databases">
        <title>Genomic Encyclopedia of Type Strains, Phase IV (KMG-IV): sequencing the most valuable type-strain genomes for metagenomic binning, comparative biology and taxonomic classification.</title>
        <authorList>
            <person name="Goeker M."/>
        </authorList>
    </citation>
    <scope>NUCLEOTIDE SEQUENCE [LARGE SCALE GENOMIC DNA]</scope>
    <source>
        <strain evidence="2 3">DSM 12252</strain>
    </source>
</reference>
<sequence>MKTRRHCRRSGSAIVIVLVFAAMIMVLVLAVLGTGMQSRKQSAAVGKIQEVEALAQLPAQMVITQLQRATLPGKTSDGERLTWVSQPGMIRVFGTQPTARMHYRLYSAPVMNSATLDLTQEAAALNQWNVQASGYTDLNEPVLSSRSGAVEKKFPIADPAAIGRVAGFALRQAAPGADALHSLPMPAAWIYVLKDGRLVVPTNLTGTKASFSADVVSADTPIVGRVAFWTDDESCKLNLNTATEGAAWDMPAANTQVEHGNALNAPTGVESYRLSGHPAFTSLSPVLRNFGGAAAGSTQWPKPDEVNPLTADKSTPWARYVSLYQTLAPHGVGADLIARQDRHYATMDELFYSTQRQPNGSGGSSGFLMEPADLSMARFFLTTHSASPELNPFGGPKIALWMVPQDAAQRSVVDRHVMAACSLNAGTAQVAEFAFQRAANWSGTSSQGSSQSMTDDWAVQRNQNLYSWLQQMTSVAFPGYGASFLNKYGTQSRDQLLTSMLDMLRWTANTSACLPPGPGSANAQGLAEQSAVPLTITTTNGTTTRGFGRFPTITEVAVVFAFTDVERGSDGKPRDDNKDGICDRATKLRALMVINPMIPACGTPAVSPAWSVRIRRLQHFTIGQGIGLLLPGGNARNRCIFSSSLPFGAGTGWGGNNSAYACIASQFLQADGTPKVPGVVNDPARGFPFISSGDVSLLSGMGLAGSTLRFSGGAIVVDLMAPNASMTSPQAGDAIHSVEMEFPDQVIPMPSLLVSDFQSGPRSISSRFTPVTVGGEMRLPIIQRGDVVRSLILNPAGPSQGDVRLVAARRDLLLPDATNWYGTHPDYGTAATPAGQLKTEAQSLRDGAYMQSGQFGSILQPTRNTSGTLLSGVAYADNAIPAVPVGLNGATTLNAGVLGDWESGEGVLEDGPFVNRSRLLPAGCFARSTTGGSSLQATSDPLSEISSAICFGALPSGVYGNGTDGTPRPWQTLLFCANPAGRSTAANHTAQATDHFGFTSPPDHLWLEFFWTPVTQPWPMSASFATEGKVNLNHQLMPFTWIQRATALYGALKGVRITAIPTAALSSQNGSAKGNTDGSPLNATFKYEVDEGKTVDGLNQRLDGGDVFRTASEICGQFLVPRRISGHSYDSSGFSPADPASMQYGDMTMWWNGTTGSAGDAFEGTGDNLRESPYAQVHPRLCTQSNVYSVHYRVQVLRQARGAPAETWDEARDHVQAERRGCCVIERRLAQQATPLPDPATSTSARSLHEAHSFRIVSQTVFGP</sequence>
<name>A0A7W7YD29_9BACT</name>
<evidence type="ECO:0000256" key="1">
    <source>
        <dbReference type="SAM" id="Phobius"/>
    </source>
</evidence>
<keyword evidence="1" id="KW-1133">Transmembrane helix</keyword>
<feature type="transmembrane region" description="Helical" evidence="1">
    <location>
        <begin position="12"/>
        <end position="32"/>
    </location>
</feature>
<evidence type="ECO:0000313" key="3">
    <source>
        <dbReference type="Proteomes" id="UP000590740"/>
    </source>
</evidence>
<organism evidence="2 3">
    <name type="scientific">Prosthecobacter vanneervenii</name>
    <dbReference type="NCBI Taxonomy" id="48466"/>
    <lineage>
        <taxon>Bacteria</taxon>
        <taxon>Pseudomonadati</taxon>
        <taxon>Verrucomicrobiota</taxon>
        <taxon>Verrucomicrobiia</taxon>
        <taxon>Verrucomicrobiales</taxon>
        <taxon>Verrucomicrobiaceae</taxon>
        <taxon>Prosthecobacter</taxon>
    </lineage>
</organism>
<dbReference type="EMBL" id="JACHIG010000007">
    <property type="protein sequence ID" value="MBB5033953.1"/>
    <property type="molecule type" value="Genomic_DNA"/>
</dbReference>
<proteinExistence type="predicted"/>
<keyword evidence="1" id="KW-0812">Transmembrane</keyword>
<protein>
    <submittedName>
        <fullName evidence="2">Uncharacterized protein (TIGR02600 family)</fullName>
    </submittedName>
</protein>
<evidence type="ECO:0000313" key="2">
    <source>
        <dbReference type="EMBL" id="MBB5033953.1"/>
    </source>
</evidence>
<comment type="caution">
    <text evidence="2">The sequence shown here is derived from an EMBL/GenBank/DDBJ whole genome shotgun (WGS) entry which is preliminary data.</text>
</comment>